<evidence type="ECO:0000256" key="1">
    <source>
        <dbReference type="ARBA" id="ARBA00006654"/>
    </source>
</evidence>
<keyword evidence="5 6" id="KW-0378">Hydrolase</keyword>
<comment type="caution">
    <text evidence="9">The sequence shown here is derived from an EMBL/GenBank/DDBJ whole genome shotgun (WGS) entry which is preliminary data.</text>
</comment>
<dbReference type="Pfam" id="PF00149">
    <property type="entry name" value="Metallophos"/>
    <property type="match status" value="1"/>
</dbReference>
<dbReference type="InterPro" id="IPR004843">
    <property type="entry name" value="Calcineurin-like_PHP"/>
</dbReference>
<dbReference type="EMBL" id="QEAM01000417">
    <property type="protein sequence ID" value="TPX40060.1"/>
    <property type="molecule type" value="Genomic_DNA"/>
</dbReference>
<organism evidence="9 10">
    <name type="scientific">Synchytrium endobioticum</name>
    <dbReference type="NCBI Taxonomy" id="286115"/>
    <lineage>
        <taxon>Eukaryota</taxon>
        <taxon>Fungi</taxon>
        <taxon>Fungi incertae sedis</taxon>
        <taxon>Chytridiomycota</taxon>
        <taxon>Chytridiomycota incertae sedis</taxon>
        <taxon>Chytridiomycetes</taxon>
        <taxon>Synchytriales</taxon>
        <taxon>Synchytriaceae</taxon>
        <taxon>Synchytrium</taxon>
    </lineage>
</organism>
<dbReference type="InterPro" id="IPR036907">
    <property type="entry name" value="5'-Nucleotdase_C_sf"/>
</dbReference>
<dbReference type="Pfam" id="PF02872">
    <property type="entry name" value="5_nucleotid_C"/>
    <property type="match status" value="1"/>
</dbReference>
<evidence type="ECO:0000256" key="6">
    <source>
        <dbReference type="RuleBase" id="RU362119"/>
    </source>
</evidence>
<evidence type="ECO:0000259" key="8">
    <source>
        <dbReference type="Pfam" id="PF02872"/>
    </source>
</evidence>
<dbReference type="InterPro" id="IPR029052">
    <property type="entry name" value="Metallo-depent_PP-like"/>
</dbReference>
<dbReference type="PROSITE" id="PS00785">
    <property type="entry name" value="5_NUCLEOTIDASE_1"/>
    <property type="match status" value="1"/>
</dbReference>
<reference evidence="9 10" key="1">
    <citation type="journal article" date="2019" name="Sci. Rep.">
        <title>Comparative genomics of chytrid fungi reveal insights into the obligate biotrophic and pathogenic lifestyle of Synchytrium endobioticum.</title>
        <authorList>
            <person name="van de Vossenberg B.T.L.H."/>
            <person name="Warris S."/>
            <person name="Nguyen H.D.T."/>
            <person name="van Gent-Pelzer M.P.E."/>
            <person name="Joly D.L."/>
            <person name="van de Geest H.C."/>
            <person name="Bonants P.J.M."/>
            <person name="Smith D.S."/>
            <person name="Levesque C.A."/>
            <person name="van der Lee T.A.J."/>
        </authorList>
    </citation>
    <scope>NUCLEOTIDE SEQUENCE [LARGE SCALE GENOMIC DNA]</scope>
    <source>
        <strain evidence="9 10">LEV6574</strain>
    </source>
</reference>
<evidence type="ECO:0000259" key="7">
    <source>
        <dbReference type="Pfam" id="PF00149"/>
    </source>
</evidence>
<keyword evidence="2" id="KW-0479">Metal-binding</keyword>
<dbReference type="PRINTS" id="PR01607">
    <property type="entry name" value="APYRASEFAMLY"/>
</dbReference>
<dbReference type="InterPro" id="IPR008334">
    <property type="entry name" value="5'-Nucleotdase_C"/>
</dbReference>
<keyword evidence="3" id="KW-0732">Signal</keyword>
<name>A0A507CEW9_9FUNG</name>
<dbReference type="InterPro" id="IPR006179">
    <property type="entry name" value="5_nucleotidase/apyrase"/>
</dbReference>
<proteinExistence type="inferred from homology"/>
<protein>
    <recommendedName>
        <fullName evidence="11">5'-Nucleotidase C-terminal domain-containing protein</fullName>
    </recommendedName>
</protein>
<dbReference type="FunFam" id="3.60.21.10:FF:000020">
    <property type="entry name" value="NT5E isoform 4"/>
    <property type="match status" value="1"/>
</dbReference>
<dbReference type="GO" id="GO:0016788">
    <property type="term" value="F:hydrolase activity, acting on ester bonds"/>
    <property type="evidence" value="ECO:0007669"/>
    <property type="project" value="InterPro"/>
</dbReference>
<sequence>MRLFEGNRHNVDSSAKKAALAVIHINLKQTATSQGTAVMLPIEGLRLLSVGAALGVGLGATAASIPNTGTFSLTVLHTNDIHSHFDPVSPYGSSCSEWNIANNECYGGFARIVTMVKKLRNTAGLNTLLVDAGDQFQGSLFFNVWGGSIIGEAMNMLEYEAMTIGNHEFDKDEEYLADFVRNLTFPVVVSNLDYKTTPHLNKVVKPYVILEKYGQKIGVVGSITNTTAQIATGGRHVTFYDPVVPVQTAINEMKEKGVNKIICLSHNGYTDDQYLAANTFGLNLIIGAHSHSLLHKNRSLAGWEGPYPTVVRNLNGTDTYIVQAHRFGDYLGVVNMTWDARDVLIDLQGDPILLDNTIPADSEMSHLITDWRDAFLQYTSGVVGNVLKPGYDIDSCHVAPCALGEMVCDATLASRRSLGAQICVINGGGLRAGLEPGNVTLGDVLNVLPFGSVLADITYTGEQVRLLVESAIYGINFATNKTVITKPQWAGIRFQVDPTKPPYKRAVNITVLDSYPATSYSSLNPDATYTLVTNDYLADGGDNILLGRVSYAPGDLMSDVTITYLEDLGTVRPVIDGRAYTHVTSDGSGGSPSKLLV</sequence>
<comment type="similarity">
    <text evidence="1 6">Belongs to the 5'-nucleotidase family.</text>
</comment>
<dbReference type="PROSITE" id="PS00786">
    <property type="entry name" value="5_NUCLEOTIDASE_2"/>
    <property type="match status" value="1"/>
</dbReference>
<dbReference type="GO" id="GO:0046872">
    <property type="term" value="F:metal ion binding"/>
    <property type="evidence" value="ECO:0007669"/>
    <property type="project" value="UniProtKB-KW"/>
</dbReference>
<keyword evidence="4 6" id="KW-0547">Nucleotide-binding</keyword>
<evidence type="ECO:0000256" key="3">
    <source>
        <dbReference type="ARBA" id="ARBA00022729"/>
    </source>
</evidence>
<dbReference type="GO" id="GO:0000166">
    <property type="term" value="F:nucleotide binding"/>
    <property type="evidence" value="ECO:0007669"/>
    <property type="project" value="UniProtKB-KW"/>
</dbReference>
<evidence type="ECO:0000313" key="9">
    <source>
        <dbReference type="EMBL" id="TPX40060.1"/>
    </source>
</evidence>
<dbReference type="SUPFAM" id="SSF56300">
    <property type="entry name" value="Metallo-dependent phosphatases"/>
    <property type="match status" value="1"/>
</dbReference>
<accession>A0A507CEW9</accession>
<dbReference type="Proteomes" id="UP000320475">
    <property type="component" value="Unassembled WGS sequence"/>
</dbReference>
<dbReference type="Gene3D" id="3.60.21.10">
    <property type="match status" value="1"/>
</dbReference>
<evidence type="ECO:0000256" key="4">
    <source>
        <dbReference type="ARBA" id="ARBA00022741"/>
    </source>
</evidence>
<dbReference type="OrthoDB" id="10252235at2759"/>
<dbReference type="InterPro" id="IPR006146">
    <property type="entry name" value="5'-Nucleotdase_CS"/>
</dbReference>
<dbReference type="AlphaFoldDB" id="A0A507CEW9"/>
<evidence type="ECO:0000256" key="5">
    <source>
        <dbReference type="ARBA" id="ARBA00022801"/>
    </source>
</evidence>
<feature type="domain" description="5'-Nucleotidase C-terminal" evidence="8">
    <location>
        <begin position="383"/>
        <end position="544"/>
    </location>
</feature>
<dbReference type="GO" id="GO:0009166">
    <property type="term" value="P:nucleotide catabolic process"/>
    <property type="evidence" value="ECO:0007669"/>
    <property type="project" value="InterPro"/>
</dbReference>
<dbReference type="CDD" id="cd07409">
    <property type="entry name" value="MPP_CD73_N"/>
    <property type="match status" value="1"/>
</dbReference>
<dbReference type="Gene3D" id="3.90.780.10">
    <property type="entry name" value="5'-Nucleotidase, C-terminal domain"/>
    <property type="match status" value="1"/>
</dbReference>
<evidence type="ECO:0000313" key="10">
    <source>
        <dbReference type="Proteomes" id="UP000320475"/>
    </source>
</evidence>
<dbReference type="SUPFAM" id="SSF55816">
    <property type="entry name" value="5'-nucleotidase (syn. UDP-sugar hydrolase), C-terminal domain"/>
    <property type="match status" value="1"/>
</dbReference>
<dbReference type="PANTHER" id="PTHR11575:SF24">
    <property type="entry name" value="5'-NUCLEOTIDASE"/>
    <property type="match status" value="1"/>
</dbReference>
<evidence type="ECO:0000256" key="2">
    <source>
        <dbReference type="ARBA" id="ARBA00022723"/>
    </source>
</evidence>
<feature type="domain" description="Calcineurin-like phosphoesterase" evidence="7">
    <location>
        <begin position="74"/>
        <end position="292"/>
    </location>
</feature>
<gene>
    <name evidence="9" type="ORF">SeLEV6574_g06815</name>
</gene>
<dbReference type="PANTHER" id="PTHR11575">
    <property type="entry name" value="5'-NUCLEOTIDASE-RELATED"/>
    <property type="match status" value="1"/>
</dbReference>
<dbReference type="VEuPathDB" id="FungiDB:SeMB42_g05199"/>
<evidence type="ECO:0008006" key="11">
    <source>
        <dbReference type="Google" id="ProtNLM"/>
    </source>
</evidence>